<dbReference type="AlphaFoldDB" id="A0A316V8N6"/>
<accession>A0A316V8N6</accession>
<name>A0A316V8N6_9BASI</name>
<dbReference type="EMBL" id="KZ819604">
    <property type="protein sequence ID" value="PWN33388.1"/>
    <property type="molecule type" value="Genomic_DNA"/>
</dbReference>
<feature type="non-terminal residue" evidence="3">
    <location>
        <position position="125"/>
    </location>
</feature>
<gene>
    <name evidence="3" type="ORF">FA14DRAFT_116132</name>
</gene>
<keyword evidence="4" id="KW-1185">Reference proteome</keyword>
<evidence type="ECO:0000313" key="3">
    <source>
        <dbReference type="EMBL" id="PWN33388.1"/>
    </source>
</evidence>
<keyword evidence="1" id="KW-0732">Signal</keyword>
<dbReference type="PANTHER" id="PTHR40633:SF1">
    <property type="entry name" value="GPI ANCHORED SERINE-THREONINE RICH PROTEIN (AFU_ORTHOLOGUE AFUA_1G03630)"/>
    <property type="match status" value="1"/>
</dbReference>
<evidence type="ECO:0000313" key="4">
    <source>
        <dbReference type="Proteomes" id="UP000245771"/>
    </source>
</evidence>
<evidence type="ECO:0000259" key="2">
    <source>
        <dbReference type="Pfam" id="PF10342"/>
    </source>
</evidence>
<dbReference type="InterPro" id="IPR018466">
    <property type="entry name" value="Kre9/Knh1-like_N"/>
</dbReference>
<dbReference type="OrthoDB" id="2432613at2759"/>
<reference evidence="3 4" key="1">
    <citation type="journal article" date="2018" name="Mol. Biol. Evol.">
        <title>Broad Genomic Sampling Reveals a Smut Pathogenic Ancestry of the Fungal Clade Ustilaginomycotina.</title>
        <authorList>
            <person name="Kijpornyongpan T."/>
            <person name="Mondo S.J."/>
            <person name="Barry K."/>
            <person name="Sandor L."/>
            <person name="Lee J."/>
            <person name="Lipzen A."/>
            <person name="Pangilinan J."/>
            <person name="LaButti K."/>
            <person name="Hainaut M."/>
            <person name="Henrissat B."/>
            <person name="Grigoriev I.V."/>
            <person name="Spatafora J.W."/>
            <person name="Aime M.C."/>
        </authorList>
    </citation>
    <scope>NUCLEOTIDE SEQUENCE [LARGE SCALE GENOMIC DNA]</scope>
    <source>
        <strain evidence="3 4">MCA 3882</strain>
    </source>
</reference>
<organism evidence="3 4">
    <name type="scientific">Meira miltonrushii</name>
    <dbReference type="NCBI Taxonomy" id="1280837"/>
    <lineage>
        <taxon>Eukaryota</taxon>
        <taxon>Fungi</taxon>
        <taxon>Dikarya</taxon>
        <taxon>Basidiomycota</taxon>
        <taxon>Ustilaginomycotina</taxon>
        <taxon>Exobasidiomycetes</taxon>
        <taxon>Exobasidiales</taxon>
        <taxon>Brachybasidiaceae</taxon>
        <taxon>Meira</taxon>
    </lineage>
</organism>
<dbReference type="Pfam" id="PF10342">
    <property type="entry name" value="Kre9_KNH"/>
    <property type="match status" value="1"/>
</dbReference>
<dbReference type="PANTHER" id="PTHR40633">
    <property type="entry name" value="MATRIX PROTEIN, PUTATIVE (AFU_ORTHOLOGUE AFUA_8G05410)-RELATED"/>
    <property type="match status" value="1"/>
</dbReference>
<dbReference type="STRING" id="1280837.A0A316V8N6"/>
<feature type="non-terminal residue" evidence="3">
    <location>
        <position position="1"/>
    </location>
</feature>
<proteinExistence type="predicted"/>
<dbReference type="Proteomes" id="UP000245771">
    <property type="component" value="Unassembled WGS sequence"/>
</dbReference>
<evidence type="ECO:0000256" key="1">
    <source>
        <dbReference type="ARBA" id="ARBA00022729"/>
    </source>
</evidence>
<dbReference type="InterPro" id="IPR052982">
    <property type="entry name" value="SRP1/TIP1-like"/>
</dbReference>
<dbReference type="RefSeq" id="XP_025353690.1">
    <property type="nucleotide sequence ID" value="XM_025496156.1"/>
</dbReference>
<dbReference type="GeneID" id="37017937"/>
<protein>
    <recommendedName>
        <fullName evidence="2">Yeast cell wall synthesis Kre9/Knh1-like N-terminal domain-containing protein</fullName>
    </recommendedName>
</protein>
<feature type="domain" description="Yeast cell wall synthesis Kre9/Knh1-like N-terminal" evidence="2">
    <location>
        <begin position="6"/>
        <end position="97"/>
    </location>
</feature>
<dbReference type="InParanoid" id="A0A316V8N6"/>
<sequence length="125" mass="13093">VTPSAPGPGSVFKAGGQCPMEWGVGTASRWTSMTIDLMTGDNQSMVKVTNVATNIDGTTQSSHTWTCPEVDPNAPVYFYQFTDKNGANPAWTTRFTIASDSGAVVAAPNPTQPDGSAIPWGIGKL</sequence>